<organism evidence="1 2">
    <name type="scientific">Chitinophaga polysaccharea</name>
    <dbReference type="NCBI Taxonomy" id="1293035"/>
    <lineage>
        <taxon>Bacteria</taxon>
        <taxon>Pseudomonadati</taxon>
        <taxon>Bacteroidota</taxon>
        <taxon>Chitinophagia</taxon>
        <taxon>Chitinophagales</taxon>
        <taxon>Chitinophagaceae</taxon>
        <taxon>Chitinophaga</taxon>
    </lineage>
</organism>
<gene>
    <name evidence="1" type="ORF">FHW36_106443</name>
</gene>
<keyword evidence="2" id="KW-1185">Reference proteome</keyword>
<dbReference type="OrthoDB" id="676292at2"/>
<proteinExistence type="predicted"/>
<dbReference type="Proteomes" id="UP000320811">
    <property type="component" value="Unassembled WGS sequence"/>
</dbReference>
<comment type="caution">
    <text evidence="1">The sequence shown here is derived from an EMBL/GenBank/DDBJ whole genome shotgun (WGS) entry which is preliminary data.</text>
</comment>
<protein>
    <submittedName>
        <fullName evidence="1">Uncharacterized protein</fullName>
    </submittedName>
</protein>
<evidence type="ECO:0000313" key="2">
    <source>
        <dbReference type="Proteomes" id="UP000320811"/>
    </source>
</evidence>
<dbReference type="AlphaFoldDB" id="A0A561PM82"/>
<name>A0A561PM82_9BACT</name>
<accession>A0A561PM82</accession>
<sequence length="92" mass="10469">MEHYYVIEADMKILNGWSNFCTFKIGEDKELAAEIWKQMACDKLGLLRLSLIEVGDAMEVIGTRMCTLITFEKNSRLIAKEIFKANNFSGTA</sequence>
<dbReference type="EMBL" id="VIWO01000006">
    <property type="protein sequence ID" value="TWF39211.1"/>
    <property type="molecule type" value="Genomic_DNA"/>
</dbReference>
<evidence type="ECO:0000313" key="1">
    <source>
        <dbReference type="EMBL" id="TWF39211.1"/>
    </source>
</evidence>
<reference evidence="1 2" key="1">
    <citation type="submission" date="2019-06" db="EMBL/GenBank/DDBJ databases">
        <title>Sorghum-associated microbial communities from plants grown in Nebraska, USA.</title>
        <authorList>
            <person name="Schachtman D."/>
        </authorList>
    </citation>
    <scope>NUCLEOTIDE SEQUENCE [LARGE SCALE GENOMIC DNA]</scope>
    <source>
        <strain evidence="1 2">1209</strain>
    </source>
</reference>
<dbReference type="RefSeq" id="WP_145671674.1">
    <property type="nucleotide sequence ID" value="NZ_VIWO01000006.1"/>
</dbReference>